<evidence type="ECO:0000256" key="1">
    <source>
        <dbReference type="ARBA" id="ARBA00004613"/>
    </source>
</evidence>
<evidence type="ECO:0000256" key="5">
    <source>
        <dbReference type="SAM" id="SignalP"/>
    </source>
</evidence>
<feature type="signal peptide" evidence="5">
    <location>
        <begin position="1"/>
        <end position="19"/>
    </location>
</feature>
<evidence type="ECO:0000313" key="6">
    <source>
        <dbReference type="Proteomes" id="UP000887575"/>
    </source>
</evidence>
<dbReference type="InterPro" id="IPR038479">
    <property type="entry name" value="Transthyretin-like_sf"/>
</dbReference>
<dbReference type="Gene3D" id="2.60.40.3330">
    <property type="match status" value="1"/>
</dbReference>
<reference evidence="7" key="1">
    <citation type="submission" date="2024-02" db="UniProtKB">
        <authorList>
            <consortium name="WormBaseParasite"/>
        </authorList>
    </citation>
    <scope>IDENTIFICATION</scope>
</reference>
<sequence>MNCILVLVLVLSFFGVISCGIWPGHIQSAAATGRLLCQGRPIPGVLVKMKDWDLLDPDDKMDQTNSDFRGVFLLRGWTKEWSNIEPYVSIYHKCNYNGWCSRKLSIDLPEQAVTHGSTTPAGIFDLGIIELSTTWDKESYDCIH</sequence>
<dbReference type="AlphaFoldDB" id="A0AAF3E8B9"/>
<keyword evidence="6" id="KW-1185">Reference proteome</keyword>
<name>A0AAF3E8B9_9BILA</name>
<protein>
    <submittedName>
        <fullName evidence="7">Transthyretin-like family protein</fullName>
    </submittedName>
</protein>
<accession>A0AAF3E8B9</accession>
<dbReference type="InterPro" id="IPR001534">
    <property type="entry name" value="Transthyretin-like"/>
</dbReference>
<dbReference type="Proteomes" id="UP000887575">
    <property type="component" value="Unassembled WGS sequence"/>
</dbReference>
<comment type="similarity">
    <text evidence="2">Belongs to the nematode transthyretin-like family.</text>
</comment>
<dbReference type="PANTHER" id="PTHR21700">
    <property type="entry name" value="TRANSTHYRETIN-LIKE FAMILY PROTEIN-RELATED"/>
    <property type="match status" value="1"/>
</dbReference>
<dbReference type="WBParaSite" id="MBELARI_LOCUS10158">
    <property type="protein sequence ID" value="MBELARI_LOCUS10158"/>
    <property type="gene ID" value="MBELARI_LOCUS10158"/>
</dbReference>
<evidence type="ECO:0000256" key="2">
    <source>
        <dbReference type="ARBA" id="ARBA00010112"/>
    </source>
</evidence>
<evidence type="ECO:0000256" key="4">
    <source>
        <dbReference type="ARBA" id="ARBA00022729"/>
    </source>
</evidence>
<comment type="subcellular location">
    <subcellularLocation>
        <location evidence="1">Secreted</location>
    </subcellularLocation>
</comment>
<keyword evidence="4 5" id="KW-0732">Signal</keyword>
<dbReference type="Pfam" id="PF01060">
    <property type="entry name" value="TTR-52"/>
    <property type="match status" value="1"/>
</dbReference>
<feature type="chain" id="PRO_5042150236" evidence="5">
    <location>
        <begin position="20"/>
        <end position="144"/>
    </location>
</feature>
<dbReference type="GO" id="GO:0009986">
    <property type="term" value="C:cell surface"/>
    <property type="evidence" value="ECO:0007669"/>
    <property type="project" value="InterPro"/>
</dbReference>
<proteinExistence type="inferred from homology"/>
<evidence type="ECO:0000313" key="7">
    <source>
        <dbReference type="WBParaSite" id="MBELARI_LOCUS10158"/>
    </source>
</evidence>
<dbReference type="PANTHER" id="PTHR21700:SF111">
    <property type="entry name" value="TRANSTHYRETIN-LIKE FAMILY PROTEIN"/>
    <property type="match status" value="1"/>
</dbReference>
<keyword evidence="3" id="KW-0964">Secreted</keyword>
<dbReference type="GO" id="GO:0005576">
    <property type="term" value="C:extracellular region"/>
    <property type="evidence" value="ECO:0007669"/>
    <property type="project" value="UniProtKB-SubCell"/>
</dbReference>
<evidence type="ECO:0000256" key="3">
    <source>
        <dbReference type="ARBA" id="ARBA00022525"/>
    </source>
</evidence>
<organism evidence="6 7">
    <name type="scientific">Mesorhabditis belari</name>
    <dbReference type="NCBI Taxonomy" id="2138241"/>
    <lineage>
        <taxon>Eukaryota</taxon>
        <taxon>Metazoa</taxon>
        <taxon>Ecdysozoa</taxon>
        <taxon>Nematoda</taxon>
        <taxon>Chromadorea</taxon>
        <taxon>Rhabditida</taxon>
        <taxon>Rhabditina</taxon>
        <taxon>Rhabditomorpha</taxon>
        <taxon>Rhabditoidea</taxon>
        <taxon>Rhabditidae</taxon>
        <taxon>Mesorhabditinae</taxon>
        <taxon>Mesorhabditis</taxon>
    </lineage>
</organism>